<dbReference type="AlphaFoldDB" id="A0A6I6EEZ0"/>
<protein>
    <submittedName>
        <fullName evidence="1">Uncharacterized protein</fullName>
    </submittedName>
</protein>
<evidence type="ECO:0000313" key="1">
    <source>
        <dbReference type="EMBL" id="QGU33559.1"/>
    </source>
</evidence>
<organism evidence="1 2">
    <name type="scientific">Thermochromatium tepidum ATCC 43061</name>
    <dbReference type="NCBI Taxonomy" id="316276"/>
    <lineage>
        <taxon>Bacteria</taxon>
        <taxon>Pseudomonadati</taxon>
        <taxon>Pseudomonadota</taxon>
        <taxon>Gammaproteobacteria</taxon>
        <taxon>Chromatiales</taxon>
        <taxon>Chromatiaceae</taxon>
        <taxon>Thermochromatium</taxon>
    </lineage>
</organism>
<proteinExistence type="predicted"/>
<gene>
    <name evidence="1" type="ORF">E6P07_11570</name>
</gene>
<evidence type="ECO:0000313" key="2">
    <source>
        <dbReference type="Proteomes" id="UP000426424"/>
    </source>
</evidence>
<dbReference type="KEGG" id="ttp:E6P07_11570"/>
<dbReference type="RefSeq" id="WP_153975751.1">
    <property type="nucleotide sequence ID" value="NZ_CP039268.1"/>
</dbReference>
<keyword evidence="2" id="KW-1185">Reference proteome</keyword>
<accession>A0A6I6EEZ0</accession>
<dbReference type="EMBL" id="CP039268">
    <property type="protein sequence ID" value="QGU33559.1"/>
    <property type="molecule type" value="Genomic_DNA"/>
</dbReference>
<name>A0A6I6EEZ0_THETI</name>
<sequence length="54" mass="5732">MHGSICSRQVGEDRPLEQMIEAAAALEPTLAEAAFGGTPGLRIRDFQDVPPPAI</sequence>
<reference evidence="1 2" key="1">
    <citation type="submission" date="2019-12" db="EMBL/GenBank/DDBJ databases">
        <title>The complete genome of the thermophilic, anoxygenic phototrophic gammaproteobacterium Thermochromatium tepidum.</title>
        <authorList>
            <person name="Sattley W.M."/>
            <person name="Swingley W.D."/>
            <person name="Burchell B.M."/>
            <person name="Gurbani S.A."/>
            <person name="Kujawa C.M."/>
            <person name="Nuccio D.A."/>
            <person name="Schladweiler J."/>
            <person name="Shaffer K.N."/>
            <person name="Stokes L.M."/>
            <person name="Touchman J.W."/>
            <person name="Blankenship R.E."/>
            <person name="Madigan M.T."/>
        </authorList>
    </citation>
    <scope>NUCLEOTIDE SEQUENCE [LARGE SCALE GENOMIC DNA]</scope>
    <source>
        <strain evidence="1 2">ATCC 43061</strain>
    </source>
</reference>
<dbReference type="Proteomes" id="UP000426424">
    <property type="component" value="Chromosome"/>
</dbReference>